<reference evidence="3" key="1">
    <citation type="submission" date="2021-03" db="EMBL/GenBank/DDBJ databases">
        <title>Assistant Professor.</title>
        <authorList>
            <person name="Huq M.A."/>
        </authorList>
    </citation>
    <scope>NUCLEOTIDE SEQUENCE [LARGE SCALE GENOMIC DNA]</scope>
    <source>
        <strain evidence="3">MAH-28</strain>
    </source>
</reference>
<evidence type="ECO:0000313" key="2">
    <source>
        <dbReference type="EMBL" id="MBO9152059.1"/>
    </source>
</evidence>
<feature type="signal peptide" evidence="1">
    <location>
        <begin position="1"/>
        <end position="20"/>
    </location>
</feature>
<organism evidence="2 3">
    <name type="scientific">Chitinophaga chungangae</name>
    <dbReference type="NCBI Taxonomy" id="2821488"/>
    <lineage>
        <taxon>Bacteria</taxon>
        <taxon>Pseudomonadati</taxon>
        <taxon>Bacteroidota</taxon>
        <taxon>Chitinophagia</taxon>
        <taxon>Chitinophagales</taxon>
        <taxon>Chitinophagaceae</taxon>
        <taxon>Chitinophaga</taxon>
    </lineage>
</organism>
<keyword evidence="1" id="KW-0732">Signal</keyword>
<keyword evidence="3" id="KW-1185">Reference proteome</keyword>
<protein>
    <recommendedName>
        <fullName evidence="4">Outer membrane protein beta-barrel domain-containing protein</fullName>
    </recommendedName>
</protein>
<dbReference type="Proteomes" id="UP000679126">
    <property type="component" value="Unassembled WGS sequence"/>
</dbReference>
<sequence length="244" mass="27835">MRKLLPFVVLTAVFALPATAQKPPSRIEIAPFLRFDRYPAFTYAINSINTNTVRLRGASWGISAAYKFPVAENTWLKAGAGYYKYAFNKIKRTNNFGEGYVRTINYPSMLDLIFSTDKYAYHTWLLTAGAEREFPLDRRTQLLAGISLNNYFTFSRQYHITYYNANNPIENNYKRPDNRYFGFSAALQGGIQRSFGRFSLSPQVIVPVFDSWKQDETFPGESNADGRTKWFGGIGASFVFGYAL</sequence>
<feature type="chain" id="PRO_5045407112" description="Outer membrane protein beta-barrel domain-containing protein" evidence="1">
    <location>
        <begin position="21"/>
        <end position="244"/>
    </location>
</feature>
<name>A0ABS3YBL5_9BACT</name>
<dbReference type="EMBL" id="JAGHKP010000001">
    <property type="protein sequence ID" value="MBO9152059.1"/>
    <property type="molecule type" value="Genomic_DNA"/>
</dbReference>
<accession>A0ABS3YBL5</accession>
<evidence type="ECO:0008006" key="4">
    <source>
        <dbReference type="Google" id="ProtNLM"/>
    </source>
</evidence>
<evidence type="ECO:0000256" key="1">
    <source>
        <dbReference type="SAM" id="SignalP"/>
    </source>
</evidence>
<dbReference type="RefSeq" id="WP_209144846.1">
    <property type="nucleotide sequence ID" value="NZ_JAGHKP010000001.1"/>
</dbReference>
<comment type="caution">
    <text evidence="2">The sequence shown here is derived from an EMBL/GenBank/DDBJ whole genome shotgun (WGS) entry which is preliminary data.</text>
</comment>
<proteinExistence type="predicted"/>
<evidence type="ECO:0000313" key="3">
    <source>
        <dbReference type="Proteomes" id="UP000679126"/>
    </source>
</evidence>
<gene>
    <name evidence="2" type="ORF">J7I43_07550</name>
</gene>